<feature type="domain" description="PASTA" evidence="17">
    <location>
        <begin position="504"/>
        <end position="570"/>
    </location>
</feature>
<dbReference type="PROSITE" id="PS00107">
    <property type="entry name" value="PROTEIN_KINASE_ATP"/>
    <property type="match status" value="1"/>
</dbReference>
<evidence type="ECO:0000313" key="18">
    <source>
        <dbReference type="EMBL" id="SCC57122.1"/>
    </source>
</evidence>
<keyword evidence="9" id="KW-0735">Signal-anchor</keyword>
<feature type="transmembrane region" description="Helical" evidence="15">
    <location>
        <begin position="342"/>
        <end position="368"/>
    </location>
</feature>
<dbReference type="InterPro" id="IPR005543">
    <property type="entry name" value="PASTA_dom"/>
</dbReference>
<evidence type="ECO:0000256" key="14">
    <source>
        <dbReference type="PROSITE-ProRule" id="PRU10141"/>
    </source>
</evidence>
<gene>
    <name evidence="18" type="ORF">BTT61001_04494</name>
</gene>
<keyword evidence="15" id="KW-0472">Membrane</keyword>
<dbReference type="AlphaFoldDB" id="A0A1C4FMK4"/>
<dbReference type="Gene3D" id="3.30.200.20">
    <property type="entry name" value="Phosphorylase Kinase, domain 1"/>
    <property type="match status" value="1"/>
</dbReference>
<dbReference type="PROSITE" id="PS50011">
    <property type="entry name" value="PROTEIN_KINASE_DOM"/>
    <property type="match status" value="1"/>
</dbReference>
<evidence type="ECO:0000256" key="13">
    <source>
        <dbReference type="ARBA" id="ARBA00070041"/>
    </source>
</evidence>
<evidence type="ECO:0000256" key="4">
    <source>
        <dbReference type="ARBA" id="ARBA00022544"/>
    </source>
</evidence>
<comment type="catalytic activity">
    <reaction evidence="11">
        <text>L-seryl-[protein] + ATP = O-phospho-L-seryl-[protein] + ADP + H(+)</text>
        <dbReference type="Rhea" id="RHEA:17989"/>
        <dbReference type="Rhea" id="RHEA-COMP:9863"/>
        <dbReference type="Rhea" id="RHEA-COMP:11604"/>
        <dbReference type="ChEBI" id="CHEBI:15378"/>
        <dbReference type="ChEBI" id="CHEBI:29999"/>
        <dbReference type="ChEBI" id="CHEBI:30616"/>
        <dbReference type="ChEBI" id="CHEBI:83421"/>
        <dbReference type="ChEBI" id="CHEBI:456216"/>
        <dbReference type="EC" id="2.7.11.1"/>
    </reaction>
</comment>
<feature type="domain" description="PASTA" evidence="17">
    <location>
        <begin position="369"/>
        <end position="436"/>
    </location>
</feature>
<feature type="binding site" evidence="14">
    <location>
        <position position="44"/>
    </location>
    <ligand>
        <name>ATP</name>
        <dbReference type="ChEBI" id="CHEBI:30616"/>
    </ligand>
</feature>
<evidence type="ECO:0000256" key="8">
    <source>
        <dbReference type="ARBA" id="ARBA00022840"/>
    </source>
</evidence>
<evidence type="ECO:0000256" key="9">
    <source>
        <dbReference type="ARBA" id="ARBA00022968"/>
    </source>
</evidence>
<dbReference type="CDD" id="cd06577">
    <property type="entry name" value="PASTA_pknB"/>
    <property type="match status" value="2"/>
</dbReference>
<dbReference type="Pfam" id="PF03793">
    <property type="entry name" value="PASTA"/>
    <property type="match status" value="3"/>
</dbReference>
<dbReference type="Gene3D" id="2.60.40.2560">
    <property type="match status" value="1"/>
</dbReference>
<evidence type="ECO:0000259" key="17">
    <source>
        <dbReference type="PROSITE" id="PS51178"/>
    </source>
</evidence>
<dbReference type="Proteomes" id="UP000195991">
    <property type="component" value="Unassembled WGS sequence"/>
</dbReference>
<dbReference type="PANTHER" id="PTHR43289">
    <property type="entry name" value="MITOGEN-ACTIVATED PROTEIN KINASE KINASE KINASE 20-RELATED"/>
    <property type="match status" value="1"/>
</dbReference>
<dbReference type="FunFam" id="1.10.510.10:FF:000021">
    <property type="entry name" value="Serine/threonine protein kinase"/>
    <property type="match status" value="1"/>
</dbReference>
<evidence type="ECO:0000256" key="15">
    <source>
        <dbReference type="SAM" id="Phobius"/>
    </source>
</evidence>
<dbReference type="InterPro" id="IPR017441">
    <property type="entry name" value="Protein_kinase_ATP_BS"/>
</dbReference>
<proteinExistence type="predicted"/>
<evidence type="ECO:0000313" key="19">
    <source>
        <dbReference type="Proteomes" id="UP000195991"/>
    </source>
</evidence>
<keyword evidence="5" id="KW-0808">Transferase</keyword>
<dbReference type="Pfam" id="PF00069">
    <property type="entry name" value="Pkinase"/>
    <property type="match status" value="1"/>
</dbReference>
<protein>
    <recommendedName>
        <fullName evidence="13">Serine/threonine-protein kinase PrkC</fullName>
        <ecNumber evidence="2">2.7.11.1</ecNumber>
    </recommendedName>
</protein>
<dbReference type="InterPro" id="IPR008271">
    <property type="entry name" value="Ser/Thr_kinase_AS"/>
</dbReference>
<keyword evidence="8 14" id="KW-0067">ATP-binding</keyword>
<dbReference type="SMART" id="SM00740">
    <property type="entry name" value="PASTA"/>
    <property type="match status" value="3"/>
</dbReference>
<evidence type="ECO:0000256" key="1">
    <source>
        <dbReference type="ARBA" id="ARBA00011738"/>
    </source>
</evidence>
<keyword evidence="4" id="KW-0309">Germination</keyword>
<keyword evidence="7" id="KW-0418">Kinase</keyword>
<comment type="subunit">
    <text evidence="1">Homodimer.</text>
</comment>
<dbReference type="SUPFAM" id="SSF56112">
    <property type="entry name" value="Protein kinase-like (PK-like)"/>
    <property type="match status" value="1"/>
</dbReference>
<sequence>MKCNVLIGKRLNDRYKLLKMIGGGGMANVYLAHDDILGRDVAVKILRLDYSNNEEFIKRFHREAQSVTTLSHPNIVNMYDVGEEDGIYYLVMEYVPGQTLKQYIIERGMLPIGEALDIMEQLTSAMAHAHHFEIVHRDIKPHNILIRADGVIKVTDFGIATATSATTITHTNSVLGSVHYLSPEQARGGIANKQSDIYSLGIVMFELLTGRQPFSGESAVAIALKHLQSEIPSPKRWNENIPQSVENIILKATAKDPFHRYQSANAMKRDIETALYPERINEQPFYIPEDMEATKAIPIIQQEQLFENVTDETIVLKGSKVDEQKRKEETELNKKKKRSNKWIKVLITTFLLLAIGITLALTVIPGFFIPKDVKVPDVAGMKYTTAVNKLVEKGFEVTEPNIVYTDDVETGDVIKTDPVAGRVVKENSKITIYQSGGKKKSKMSDLTGKDFESIRNELEEKYKQVTINYIENDRPKGEIVEQIPTPDQMVVEAEQELKIWVSKGPYQIRPGDFSGWTENSVNGYLNERKLTPDIKREYSDTVDKGLVISQSPKPGTPLKEGDKVTIIISEGPKPKVTKTVKVDNISIPYESSIIGEKKPQTIEIYKEDMQQKMDRPIETRTISESATISLEFVIQEGTKGHYKIVRDGVTIIDKEVPYPTQ</sequence>
<dbReference type="GO" id="GO:0071224">
    <property type="term" value="P:cellular response to peptidoglycan"/>
    <property type="evidence" value="ECO:0007669"/>
    <property type="project" value="UniProtKB-ARBA"/>
</dbReference>
<feature type="domain" description="Protein kinase" evidence="16">
    <location>
        <begin position="15"/>
        <end position="286"/>
    </location>
</feature>
<dbReference type="Gene3D" id="1.10.510.10">
    <property type="entry name" value="Transferase(Phosphotransferase) domain 1"/>
    <property type="match status" value="1"/>
</dbReference>
<feature type="domain" description="PASTA" evidence="17">
    <location>
        <begin position="437"/>
        <end position="503"/>
    </location>
</feature>
<dbReference type="GO" id="GO:0007165">
    <property type="term" value="P:signal transduction"/>
    <property type="evidence" value="ECO:0007669"/>
    <property type="project" value="UniProtKB-ARBA"/>
</dbReference>
<dbReference type="EMBL" id="FMBI01000039">
    <property type="protein sequence ID" value="SCC57122.1"/>
    <property type="molecule type" value="Genomic_DNA"/>
</dbReference>
<reference evidence="18 19" key="1">
    <citation type="submission" date="2016-08" db="EMBL/GenBank/DDBJ databases">
        <authorList>
            <person name="Seilhamer J.J."/>
        </authorList>
    </citation>
    <scope>NUCLEOTIDE SEQUENCE [LARGE SCALE GENOMIC DNA]</scope>
    <source>
        <strain evidence="18 19">IEBC_T61001</strain>
    </source>
</reference>
<evidence type="ECO:0000256" key="5">
    <source>
        <dbReference type="ARBA" id="ARBA00022679"/>
    </source>
</evidence>
<keyword evidence="6 14" id="KW-0547">Nucleotide-binding</keyword>
<dbReference type="SMART" id="SM00220">
    <property type="entry name" value="S_TKc"/>
    <property type="match status" value="1"/>
</dbReference>
<evidence type="ECO:0000256" key="11">
    <source>
        <dbReference type="ARBA" id="ARBA00048679"/>
    </source>
</evidence>
<organism evidence="18 19">
    <name type="scientific">Bacillus thuringiensis</name>
    <dbReference type="NCBI Taxonomy" id="1428"/>
    <lineage>
        <taxon>Bacteria</taxon>
        <taxon>Bacillati</taxon>
        <taxon>Bacillota</taxon>
        <taxon>Bacilli</taxon>
        <taxon>Bacillales</taxon>
        <taxon>Bacillaceae</taxon>
        <taxon>Bacillus</taxon>
        <taxon>Bacillus cereus group</taxon>
    </lineage>
</organism>
<name>A0A1C4FMK4_BACTU</name>
<dbReference type="GO" id="GO:0005524">
    <property type="term" value="F:ATP binding"/>
    <property type="evidence" value="ECO:0007669"/>
    <property type="project" value="UniProtKB-UniRule"/>
</dbReference>
<dbReference type="PANTHER" id="PTHR43289:SF34">
    <property type="entry name" value="SERINE_THREONINE-PROTEIN KINASE YBDM-RELATED"/>
    <property type="match status" value="1"/>
</dbReference>
<evidence type="ECO:0000256" key="2">
    <source>
        <dbReference type="ARBA" id="ARBA00012513"/>
    </source>
</evidence>
<dbReference type="InterPro" id="IPR011009">
    <property type="entry name" value="Kinase-like_dom_sf"/>
</dbReference>
<evidence type="ECO:0000256" key="6">
    <source>
        <dbReference type="ARBA" id="ARBA00022741"/>
    </source>
</evidence>
<keyword evidence="3" id="KW-0723">Serine/threonine-protein kinase</keyword>
<accession>A0A1C4FMK4</accession>
<dbReference type="FunFam" id="3.30.200.20:FF:000035">
    <property type="entry name" value="Serine/threonine protein kinase Stk1"/>
    <property type="match status" value="1"/>
</dbReference>
<evidence type="ECO:0000256" key="10">
    <source>
        <dbReference type="ARBA" id="ARBA00047899"/>
    </source>
</evidence>
<evidence type="ECO:0000259" key="16">
    <source>
        <dbReference type="PROSITE" id="PS50011"/>
    </source>
</evidence>
<comment type="subcellular location">
    <subcellularLocation>
        <location evidence="12">Spore membrane</location>
        <topology evidence="12">Single-pass type II membrane protein</topology>
    </subcellularLocation>
</comment>
<keyword evidence="15" id="KW-0812">Transmembrane</keyword>
<dbReference type="EC" id="2.7.11.1" evidence="2"/>
<dbReference type="PROSITE" id="PS00108">
    <property type="entry name" value="PROTEIN_KINASE_ST"/>
    <property type="match status" value="1"/>
</dbReference>
<dbReference type="SUPFAM" id="SSF54184">
    <property type="entry name" value="Penicillin-binding protein 2x (pbp-2x), c-terminal domain"/>
    <property type="match status" value="1"/>
</dbReference>
<dbReference type="Gene3D" id="3.30.10.20">
    <property type="match status" value="3"/>
</dbReference>
<evidence type="ECO:0000256" key="7">
    <source>
        <dbReference type="ARBA" id="ARBA00022777"/>
    </source>
</evidence>
<dbReference type="InterPro" id="IPR000719">
    <property type="entry name" value="Prot_kinase_dom"/>
</dbReference>
<dbReference type="GO" id="GO:0004674">
    <property type="term" value="F:protein serine/threonine kinase activity"/>
    <property type="evidence" value="ECO:0007669"/>
    <property type="project" value="UniProtKB-KW"/>
</dbReference>
<evidence type="ECO:0000256" key="12">
    <source>
        <dbReference type="ARBA" id="ARBA00060432"/>
    </source>
</evidence>
<keyword evidence="15" id="KW-1133">Transmembrane helix</keyword>
<dbReference type="CDD" id="cd14014">
    <property type="entry name" value="STKc_PknB_like"/>
    <property type="match status" value="1"/>
</dbReference>
<evidence type="ECO:0000256" key="3">
    <source>
        <dbReference type="ARBA" id="ARBA00022527"/>
    </source>
</evidence>
<comment type="catalytic activity">
    <reaction evidence="10">
        <text>L-threonyl-[protein] + ATP = O-phospho-L-threonyl-[protein] + ADP + H(+)</text>
        <dbReference type="Rhea" id="RHEA:46608"/>
        <dbReference type="Rhea" id="RHEA-COMP:11060"/>
        <dbReference type="Rhea" id="RHEA-COMP:11605"/>
        <dbReference type="ChEBI" id="CHEBI:15378"/>
        <dbReference type="ChEBI" id="CHEBI:30013"/>
        <dbReference type="ChEBI" id="CHEBI:30616"/>
        <dbReference type="ChEBI" id="CHEBI:61977"/>
        <dbReference type="ChEBI" id="CHEBI:456216"/>
        <dbReference type="EC" id="2.7.11.1"/>
    </reaction>
</comment>
<dbReference type="GO" id="GO:0009847">
    <property type="term" value="P:spore germination"/>
    <property type="evidence" value="ECO:0007669"/>
    <property type="project" value="UniProtKB-ARBA"/>
</dbReference>
<dbReference type="NCBIfam" id="NF033483">
    <property type="entry name" value="PknB_PASTA_kin"/>
    <property type="match status" value="1"/>
</dbReference>
<dbReference type="PROSITE" id="PS51178">
    <property type="entry name" value="PASTA"/>
    <property type="match status" value="3"/>
</dbReference>